<protein>
    <submittedName>
        <fullName evidence="7">Opioid-binding protein/cell adhesion molecule</fullName>
    </submittedName>
</protein>
<dbReference type="Pfam" id="PF13927">
    <property type="entry name" value="Ig_3"/>
    <property type="match status" value="1"/>
</dbReference>
<dbReference type="InterPro" id="IPR003599">
    <property type="entry name" value="Ig_sub"/>
</dbReference>
<dbReference type="PANTHER" id="PTHR12231:SF253">
    <property type="entry name" value="DPR-INTERACTING PROTEIN ETA, ISOFORM B-RELATED"/>
    <property type="match status" value="1"/>
</dbReference>
<organism evidence="7 8">
    <name type="scientific">Plakobranchus ocellatus</name>
    <dbReference type="NCBI Taxonomy" id="259542"/>
    <lineage>
        <taxon>Eukaryota</taxon>
        <taxon>Metazoa</taxon>
        <taxon>Spiralia</taxon>
        <taxon>Lophotrochozoa</taxon>
        <taxon>Mollusca</taxon>
        <taxon>Gastropoda</taxon>
        <taxon>Heterobranchia</taxon>
        <taxon>Euthyneura</taxon>
        <taxon>Panpulmonata</taxon>
        <taxon>Sacoglossa</taxon>
        <taxon>Placobranchoidea</taxon>
        <taxon>Plakobranchidae</taxon>
        <taxon>Plakobranchus</taxon>
    </lineage>
</organism>
<dbReference type="PANTHER" id="PTHR12231">
    <property type="entry name" value="CTX-RELATED TYPE I TRANSMEMBRANE PROTEIN"/>
    <property type="match status" value="1"/>
</dbReference>
<accession>A0AAV4D1B2</accession>
<dbReference type="InterPro" id="IPR013783">
    <property type="entry name" value="Ig-like_fold"/>
</dbReference>
<dbReference type="InterPro" id="IPR003598">
    <property type="entry name" value="Ig_sub2"/>
</dbReference>
<dbReference type="InterPro" id="IPR013106">
    <property type="entry name" value="Ig_V-set"/>
</dbReference>
<dbReference type="Gene3D" id="2.60.40.10">
    <property type="entry name" value="Immunoglobulins"/>
    <property type="match status" value="3"/>
</dbReference>
<dbReference type="SUPFAM" id="SSF48726">
    <property type="entry name" value="Immunoglobulin"/>
    <property type="match status" value="3"/>
</dbReference>
<gene>
    <name evidence="7" type="ORF">PoB_006446800</name>
</gene>
<name>A0AAV4D1B2_9GAST</name>
<evidence type="ECO:0000256" key="2">
    <source>
        <dbReference type="ARBA" id="ARBA00022737"/>
    </source>
</evidence>
<dbReference type="Pfam" id="PF07679">
    <property type="entry name" value="I-set"/>
    <property type="match status" value="1"/>
</dbReference>
<keyword evidence="8" id="KW-1185">Reference proteome</keyword>
<dbReference type="InterPro" id="IPR007110">
    <property type="entry name" value="Ig-like_dom"/>
</dbReference>
<feature type="region of interest" description="Disordered" evidence="5">
    <location>
        <begin position="304"/>
        <end position="413"/>
    </location>
</feature>
<evidence type="ECO:0000259" key="6">
    <source>
        <dbReference type="PROSITE" id="PS50835"/>
    </source>
</evidence>
<reference evidence="7 8" key="1">
    <citation type="journal article" date="2021" name="Elife">
        <title>Chloroplast acquisition without the gene transfer in kleptoplastic sea slugs, Plakobranchus ocellatus.</title>
        <authorList>
            <person name="Maeda T."/>
            <person name="Takahashi S."/>
            <person name="Yoshida T."/>
            <person name="Shimamura S."/>
            <person name="Takaki Y."/>
            <person name="Nagai Y."/>
            <person name="Toyoda A."/>
            <person name="Suzuki Y."/>
            <person name="Arimoto A."/>
            <person name="Ishii H."/>
            <person name="Satoh N."/>
            <person name="Nishiyama T."/>
            <person name="Hasebe M."/>
            <person name="Maruyama T."/>
            <person name="Minagawa J."/>
            <person name="Obokata J."/>
            <person name="Shigenobu S."/>
        </authorList>
    </citation>
    <scope>NUCLEOTIDE SEQUENCE [LARGE SCALE GENOMIC DNA]</scope>
</reference>
<dbReference type="SMART" id="SM00408">
    <property type="entry name" value="IGc2"/>
    <property type="match status" value="3"/>
</dbReference>
<keyword evidence="4" id="KW-0393">Immunoglobulin domain</keyword>
<evidence type="ECO:0000313" key="7">
    <source>
        <dbReference type="EMBL" id="GFO37963.1"/>
    </source>
</evidence>
<dbReference type="EMBL" id="BLXT01007308">
    <property type="protein sequence ID" value="GFO37963.1"/>
    <property type="molecule type" value="Genomic_DNA"/>
</dbReference>
<keyword evidence="3" id="KW-1015">Disulfide bond</keyword>
<dbReference type="AlphaFoldDB" id="A0AAV4D1B2"/>
<keyword evidence="1" id="KW-0732">Signal</keyword>
<dbReference type="Proteomes" id="UP000735302">
    <property type="component" value="Unassembled WGS sequence"/>
</dbReference>
<evidence type="ECO:0000256" key="1">
    <source>
        <dbReference type="ARBA" id="ARBA00022729"/>
    </source>
</evidence>
<dbReference type="Pfam" id="PF07686">
    <property type="entry name" value="V-set"/>
    <property type="match status" value="1"/>
</dbReference>
<evidence type="ECO:0000256" key="5">
    <source>
        <dbReference type="SAM" id="MobiDB-lite"/>
    </source>
</evidence>
<dbReference type="InterPro" id="IPR013098">
    <property type="entry name" value="Ig_I-set"/>
</dbReference>
<dbReference type="PROSITE" id="PS50835">
    <property type="entry name" value="IG_LIKE"/>
    <property type="match status" value="3"/>
</dbReference>
<comment type="caution">
    <text evidence="7">The sequence shown here is derived from an EMBL/GenBank/DDBJ whole genome shotgun (WGS) entry which is preliminary data.</text>
</comment>
<keyword evidence="2" id="KW-0677">Repeat</keyword>
<feature type="domain" description="Ig-like" evidence="6">
    <location>
        <begin position="22"/>
        <end position="108"/>
    </location>
</feature>
<proteinExistence type="predicted"/>
<dbReference type="GO" id="GO:0043005">
    <property type="term" value="C:neuron projection"/>
    <property type="evidence" value="ECO:0007669"/>
    <property type="project" value="TreeGrafter"/>
</dbReference>
<feature type="domain" description="Ig-like" evidence="6">
    <location>
        <begin position="115"/>
        <end position="197"/>
    </location>
</feature>
<evidence type="ECO:0000313" key="8">
    <source>
        <dbReference type="Proteomes" id="UP000735302"/>
    </source>
</evidence>
<dbReference type="SMART" id="SM00409">
    <property type="entry name" value="IG"/>
    <property type="match status" value="3"/>
</dbReference>
<evidence type="ECO:0000256" key="4">
    <source>
        <dbReference type="ARBA" id="ARBA00023319"/>
    </source>
</evidence>
<evidence type="ECO:0000256" key="3">
    <source>
        <dbReference type="ARBA" id="ARBA00023157"/>
    </source>
</evidence>
<dbReference type="InterPro" id="IPR051170">
    <property type="entry name" value="Neural/epithelial_adhesion"/>
</dbReference>
<feature type="compositionally biased region" description="Basic and acidic residues" evidence="5">
    <location>
        <begin position="363"/>
        <end position="377"/>
    </location>
</feature>
<feature type="domain" description="Ig-like" evidence="6">
    <location>
        <begin position="208"/>
        <end position="299"/>
    </location>
</feature>
<dbReference type="InterPro" id="IPR036179">
    <property type="entry name" value="Ig-like_dom_sf"/>
</dbReference>
<sequence>MVFTKEDRVIDETPLTIHVVTGQTASLPCTVDPRYTEQYADQYKVIWVNPVDTAISIQDRRILNDMRISVERPFLRDWNLHIRNVSLTDAGIYRCQINTRPVGTKRVELVVHEPPTIIDHTKPSDIERPEGETVELFCNASGTPPPLITWYRLNKNNDKGRELVGQAGEVLMIRNISRICADTYECVADNKVPPAISHHFKITIQYAPEINLPNSRLGQYMGKDTILECEVKAFPLGTVKWRHRGRTLANTLTHELNLYNKLDDSIILSLRLQQIKAEDFGEYECYADNELGITTKKMTLYEIPSKRSSSTTTTTTPAPMKWGNSRDRHNQGETSRANRYQHLNGDLDNNVEYGGKNSGLVRDNQKTDQYRPNRVDAQDGALRSNEGRNYGPSDSGSKYTGVISNDRKSENGSPGMNSVLLMTAMCICVAMAIGVVS</sequence>